<evidence type="ECO:0000313" key="1">
    <source>
        <dbReference type="EMBL" id="EMS50084.1"/>
    </source>
</evidence>
<dbReference type="AlphaFoldDB" id="M7ZPW3"/>
<organism evidence="1">
    <name type="scientific">Triticum urartu</name>
    <name type="common">Red wild einkorn</name>
    <name type="synonym">Crithodium urartu</name>
    <dbReference type="NCBI Taxonomy" id="4572"/>
    <lineage>
        <taxon>Eukaryota</taxon>
        <taxon>Viridiplantae</taxon>
        <taxon>Streptophyta</taxon>
        <taxon>Embryophyta</taxon>
        <taxon>Tracheophyta</taxon>
        <taxon>Spermatophyta</taxon>
        <taxon>Magnoliopsida</taxon>
        <taxon>Liliopsida</taxon>
        <taxon>Poales</taxon>
        <taxon>Poaceae</taxon>
        <taxon>BOP clade</taxon>
        <taxon>Pooideae</taxon>
        <taxon>Triticodae</taxon>
        <taxon>Triticeae</taxon>
        <taxon>Triticinae</taxon>
        <taxon>Triticum</taxon>
    </lineage>
</organism>
<proteinExistence type="predicted"/>
<accession>M7ZPW3</accession>
<gene>
    <name evidence="1" type="ORF">TRIUR3_18899</name>
</gene>
<protein>
    <submittedName>
        <fullName evidence="1">Uncharacterized protein</fullName>
    </submittedName>
</protein>
<dbReference type="EMBL" id="KD235485">
    <property type="protein sequence ID" value="EMS50084.1"/>
    <property type="molecule type" value="Genomic_DNA"/>
</dbReference>
<sequence length="70" mass="7386">MAATTHVSASDQFMPQTRTCMRFATRANALLDAAAHATILVLVTVAVVRAKSGIGIKAQTVNEENQGSQD</sequence>
<reference evidence="1" key="1">
    <citation type="journal article" date="2013" name="Nature">
        <title>Draft genome of the wheat A-genome progenitor Triticum urartu.</title>
        <authorList>
            <person name="Ling H.Q."/>
            <person name="Zhao S."/>
            <person name="Liu D."/>
            <person name="Wang J."/>
            <person name="Sun H."/>
            <person name="Zhang C."/>
            <person name="Fan H."/>
            <person name="Li D."/>
            <person name="Dong L."/>
            <person name="Tao Y."/>
            <person name="Gao C."/>
            <person name="Wu H."/>
            <person name="Li Y."/>
            <person name="Cui Y."/>
            <person name="Guo X."/>
            <person name="Zheng S."/>
            <person name="Wang B."/>
            <person name="Yu K."/>
            <person name="Liang Q."/>
            <person name="Yang W."/>
            <person name="Lou X."/>
            <person name="Chen J."/>
            <person name="Feng M."/>
            <person name="Jian J."/>
            <person name="Zhang X."/>
            <person name="Luo G."/>
            <person name="Jiang Y."/>
            <person name="Liu J."/>
            <person name="Wang Z."/>
            <person name="Sha Y."/>
            <person name="Zhang B."/>
            <person name="Wu H."/>
            <person name="Tang D."/>
            <person name="Shen Q."/>
            <person name="Xue P."/>
            <person name="Zou S."/>
            <person name="Wang X."/>
            <person name="Liu X."/>
            <person name="Wang F."/>
            <person name="Yang Y."/>
            <person name="An X."/>
            <person name="Dong Z."/>
            <person name="Zhang K."/>
            <person name="Zhang X."/>
            <person name="Luo M.C."/>
            <person name="Dvorak J."/>
            <person name="Tong Y."/>
            <person name="Wang J."/>
            <person name="Yang H."/>
            <person name="Li Z."/>
            <person name="Wang D."/>
            <person name="Zhang A."/>
            <person name="Wang J."/>
        </authorList>
    </citation>
    <scope>NUCLEOTIDE SEQUENCE</scope>
</reference>
<name>M7ZPW3_TRIUA</name>